<dbReference type="InterPro" id="IPR013740">
    <property type="entry name" value="Redoxin"/>
</dbReference>
<protein>
    <submittedName>
        <fullName evidence="9">TlpA family protein disulfide reductase</fullName>
    </submittedName>
</protein>
<dbReference type="GO" id="GO:0017004">
    <property type="term" value="P:cytochrome complex assembly"/>
    <property type="evidence" value="ECO:0007669"/>
    <property type="project" value="UniProtKB-KW"/>
</dbReference>
<dbReference type="InterPro" id="IPR050553">
    <property type="entry name" value="Thioredoxin_ResA/DsbE_sf"/>
</dbReference>
<keyword evidence="3" id="KW-0735">Signal-anchor</keyword>
<feature type="domain" description="Thioredoxin" evidence="8">
    <location>
        <begin position="144"/>
        <end position="293"/>
    </location>
</feature>
<evidence type="ECO:0000256" key="2">
    <source>
        <dbReference type="ARBA" id="ARBA00022748"/>
    </source>
</evidence>
<evidence type="ECO:0000313" key="10">
    <source>
        <dbReference type="Proteomes" id="UP000515981"/>
    </source>
</evidence>
<dbReference type="InterPro" id="IPR013766">
    <property type="entry name" value="Thioredoxin_domain"/>
</dbReference>
<dbReference type="SUPFAM" id="SSF52833">
    <property type="entry name" value="Thioredoxin-like"/>
    <property type="match status" value="1"/>
</dbReference>
<name>A0A7G9FV24_9FIRM</name>
<dbReference type="InterPro" id="IPR036249">
    <property type="entry name" value="Thioredoxin-like_sf"/>
</dbReference>
<keyword evidence="4" id="KW-1015">Disulfide bond</keyword>
<reference evidence="9 10" key="1">
    <citation type="submission" date="2020-08" db="EMBL/GenBank/DDBJ databases">
        <authorList>
            <person name="Liu C."/>
            <person name="Sun Q."/>
        </authorList>
    </citation>
    <scope>NUCLEOTIDE SEQUENCE [LARGE SCALE GENOMIC DNA]</scope>
    <source>
        <strain evidence="9 10">NSJ-8</strain>
    </source>
</reference>
<evidence type="ECO:0000256" key="5">
    <source>
        <dbReference type="ARBA" id="ARBA00023284"/>
    </source>
</evidence>
<dbReference type="Pfam" id="PF08534">
    <property type="entry name" value="Redoxin"/>
    <property type="match status" value="1"/>
</dbReference>
<dbReference type="Gene3D" id="3.40.30.10">
    <property type="entry name" value="Glutaredoxin"/>
    <property type="match status" value="1"/>
</dbReference>
<dbReference type="PANTHER" id="PTHR42852:SF6">
    <property type="entry name" value="THIOL:DISULFIDE INTERCHANGE PROTEIN DSBE"/>
    <property type="match status" value="1"/>
</dbReference>
<dbReference type="CDD" id="cd02966">
    <property type="entry name" value="TlpA_like_family"/>
    <property type="match status" value="1"/>
</dbReference>
<evidence type="ECO:0000259" key="8">
    <source>
        <dbReference type="PROSITE" id="PS51352"/>
    </source>
</evidence>
<dbReference type="PROSITE" id="PS51257">
    <property type="entry name" value="PROKAR_LIPOPROTEIN"/>
    <property type="match status" value="1"/>
</dbReference>
<evidence type="ECO:0000256" key="4">
    <source>
        <dbReference type="ARBA" id="ARBA00023157"/>
    </source>
</evidence>
<keyword evidence="2" id="KW-0201">Cytochrome c-type biogenesis</keyword>
<dbReference type="PANTHER" id="PTHR42852">
    <property type="entry name" value="THIOL:DISULFIDE INTERCHANGE PROTEIN DSBE"/>
    <property type="match status" value="1"/>
</dbReference>
<dbReference type="PROSITE" id="PS51352">
    <property type="entry name" value="THIOREDOXIN_2"/>
    <property type="match status" value="1"/>
</dbReference>
<gene>
    <name evidence="9" type="ORF">H9Q77_15365</name>
</gene>
<keyword evidence="10" id="KW-1185">Reference proteome</keyword>
<feature type="chain" id="PRO_5028902687" evidence="7">
    <location>
        <begin position="28"/>
        <end position="302"/>
    </location>
</feature>
<keyword evidence="7" id="KW-0732">Signal</keyword>
<evidence type="ECO:0000313" key="9">
    <source>
        <dbReference type="EMBL" id="QNM02406.1"/>
    </source>
</evidence>
<keyword evidence="3" id="KW-0812">Transmembrane</keyword>
<evidence type="ECO:0000256" key="7">
    <source>
        <dbReference type="SAM" id="SignalP"/>
    </source>
</evidence>
<evidence type="ECO:0000256" key="1">
    <source>
        <dbReference type="ARBA" id="ARBA00004196"/>
    </source>
</evidence>
<accession>A0A7G9FV24</accession>
<feature type="region of interest" description="Disordered" evidence="6">
    <location>
        <begin position="130"/>
        <end position="155"/>
    </location>
</feature>
<dbReference type="EMBL" id="CP060633">
    <property type="protein sequence ID" value="QNM02406.1"/>
    <property type="molecule type" value="Genomic_DNA"/>
</dbReference>
<organism evidence="9 10">
    <name type="scientific">Simiaoa sunii</name>
    <dbReference type="NCBI Taxonomy" id="2763672"/>
    <lineage>
        <taxon>Bacteria</taxon>
        <taxon>Bacillati</taxon>
        <taxon>Bacillota</taxon>
        <taxon>Clostridia</taxon>
        <taxon>Lachnospirales</taxon>
        <taxon>Lachnospiraceae</taxon>
        <taxon>Simiaoa</taxon>
    </lineage>
</organism>
<comment type="subcellular location">
    <subcellularLocation>
        <location evidence="1">Cell envelope</location>
    </subcellularLocation>
</comment>
<keyword evidence="5" id="KW-0676">Redox-active center</keyword>
<proteinExistence type="predicted"/>
<dbReference type="KEGG" id="ssun:H9Q77_15365"/>
<dbReference type="AlphaFoldDB" id="A0A7G9FV24"/>
<dbReference type="Proteomes" id="UP000515981">
    <property type="component" value="Chromosome"/>
</dbReference>
<dbReference type="GO" id="GO:0016491">
    <property type="term" value="F:oxidoreductase activity"/>
    <property type="evidence" value="ECO:0007669"/>
    <property type="project" value="InterPro"/>
</dbReference>
<evidence type="ECO:0000256" key="3">
    <source>
        <dbReference type="ARBA" id="ARBA00022968"/>
    </source>
</evidence>
<evidence type="ECO:0000256" key="6">
    <source>
        <dbReference type="SAM" id="MobiDB-lite"/>
    </source>
</evidence>
<feature type="signal peptide" evidence="7">
    <location>
        <begin position="1"/>
        <end position="27"/>
    </location>
</feature>
<sequence>MKTNKKLLTILTLCIALLLTACGTTDAAGTDKTNESLTETGTVSTDSSNTALNDLYQQENQIFADHEAVWNKVFGMMSKSNADPSANYADYLADTVEANKDSFTEDELKTLTEDMETIRKIEEQIAELEQGTTTSDHTAPENNSEAASPFRNFSGQDFDGNSVDESLFSGNAVTVVNFWFTGCKPCVAELSKLDELNNTLKTMGGEVIGINTETFDGNEAAMKEAAAVLESQGAKYRNISIDSASDAGKYASDIMAFPTTILVDRNGNIVGDPILGGIDNQDNYDSLMQQIQSVIDADSANQ</sequence>
<dbReference type="RefSeq" id="WP_249326128.1">
    <property type="nucleotide sequence ID" value="NZ_CP060633.1"/>
</dbReference>
<dbReference type="GO" id="GO:0030313">
    <property type="term" value="C:cell envelope"/>
    <property type="evidence" value="ECO:0007669"/>
    <property type="project" value="UniProtKB-SubCell"/>
</dbReference>